<proteinExistence type="predicted"/>
<gene>
    <name evidence="1" type="ORF">CIPAW_12G038000</name>
</gene>
<evidence type="ECO:0000313" key="1">
    <source>
        <dbReference type="EMBL" id="KAG6633290.1"/>
    </source>
</evidence>
<sequence>MSMELLRERFYSKVPNIQIKCNWLGILLALVNILSNGCTKENYMGECVLGISR</sequence>
<evidence type="ECO:0000313" key="2">
    <source>
        <dbReference type="Proteomes" id="UP000811609"/>
    </source>
</evidence>
<dbReference type="AlphaFoldDB" id="A0A8T1NX58"/>
<organism evidence="1 2">
    <name type="scientific">Carya illinoinensis</name>
    <name type="common">Pecan</name>
    <dbReference type="NCBI Taxonomy" id="32201"/>
    <lineage>
        <taxon>Eukaryota</taxon>
        <taxon>Viridiplantae</taxon>
        <taxon>Streptophyta</taxon>
        <taxon>Embryophyta</taxon>
        <taxon>Tracheophyta</taxon>
        <taxon>Spermatophyta</taxon>
        <taxon>Magnoliopsida</taxon>
        <taxon>eudicotyledons</taxon>
        <taxon>Gunneridae</taxon>
        <taxon>Pentapetalae</taxon>
        <taxon>rosids</taxon>
        <taxon>fabids</taxon>
        <taxon>Fagales</taxon>
        <taxon>Juglandaceae</taxon>
        <taxon>Carya</taxon>
    </lineage>
</organism>
<protein>
    <submittedName>
        <fullName evidence="1">Uncharacterized protein</fullName>
    </submittedName>
</protein>
<keyword evidence="2" id="KW-1185">Reference proteome</keyword>
<name>A0A8T1NX58_CARIL</name>
<accession>A0A8T1NX58</accession>
<dbReference type="Proteomes" id="UP000811609">
    <property type="component" value="Chromosome 12"/>
</dbReference>
<comment type="caution">
    <text evidence="1">The sequence shown here is derived from an EMBL/GenBank/DDBJ whole genome shotgun (WGS) entry which is preliminary data.</text>
</comment>
<dbReference type="EMBL" id="CM031820">
    <property type="protein sequence ID" value="KAG6633290.1"/>
    <property type="molecule type" value="Genomic_DNA"/>
</dbReference>
<reference evidence="1" key="1">
    <citation type="submission" date="2020-12" db="EMBL/GenBank/DDBJ databases">
        <title>WGS assembly of Carya illinoinensis cv. Pawnee.</title>
        <authorList>
            <person name="Platts A."/>
            <person name="Shu S."/>
            <person name="Wright S."/>
            <person name="Barry K."/>
            <person name="Edger P."/>
            <person name="Pires J.C."/>
            <person name="Schmutz J."/>
        </authorList>
    </citation>
    <scope>NUCLEOTIDE SEQUENCE</scope>
    <source>
        <tissue evidence="1">Leaf</tissue>
    </source>
</reference>